<keyword evidence="2" id="KW-1185">Reference proteome</keyword>
<reference evidence="1" key="1">
    <citation type="submission" date="2023-10" db="EMBL/GenBank/DDBJ databases">
        <title>Genome assembly of Pristionchus species.</title>
        <authorList>
            <person name="Yoshida K."/>
            <person name="Sommer R.J."/>
        </authorList>
    </citation>
    <scope>NUCLEOTIDE SEQUENCE</scope>
    <source>
        <strain evidence="1">RS0144</strain>
    </source>
</reference>
<gene>
    <name evidence="1" type="ORF">PENTCL1PPCAC_13262</name>
</gene>
<feature type="non-terminal residue" evidence="1">
    <location>
        <position position="65"/>
    </location>
</feature>
<sequence length="65" mass="7455">IISTPQCVLCEMYPTTLYGYIIHLQKHHKSNLNDNGIFLLCACGIEGRTDRSSRNHNEECDGRQF</sequence>
<evidence type="ECO:0008006" key="3">
    <source>
        <dbReference type="Google" id="ProtNLM"/>
    </source>
</evidence>
<evidence type="ECO:0000313" key="2">
    <source>
        <dbReference type="Proteomes" id="UP001432027"/>
    </source>
</evidence>
<comment type="caution">
    <text evidence="1">The sequence shown here is derived from an EMBL/GenBank/DDBJ whole genome shotgun (WGS) entry which is preliminary data.</text>
</comment>
<protein>
    <recommendedName>
        <fullName evidence="3">C2H2-type domain-containing protein</fullName>
    </recommendedName>
</protein>
<dbReference type="Proteomes" id="UP001432027">
    <property type="component" value="Unassembled WGS sequence"/>
</dbReference>
<feature type="non-terminal residue" evidence="1">
    <location>
        <position position="1"/>
    </location>
</feature>
<accession>A0AAV5T846</accession>
<organism evidence="1 2">
    <name type="scientific">Pristionchus entomophagus</name>
    <dbReference type="NCBI Taxonomy" id="358040"/>
    <lineage>
        <taxon>Eukaryota</taxon>
        <taxon>Metazoa</taxon>
        <taxon>Ecdysozoa</taxon>
        <taxon>Nematoda</taxon>
        <taxon>Chromadorea</taxon>
        <taxon>Rhabditida</taxon>
        <taxon>Rhabditina</taxon>
        <taxon>Diplogasteromorpha</taxon>
        <taxon>Diplogasteroidea</taxon>
        <taxon>Neodiplogasteridae</taxon>
        <taxon>Pristionchus</taxon>
    </lineage>
</organism>
<evidence type="ECO:0000313" key="1">
    <source>
        <dbReference type="EMBL" id="GMS91087.1"/>
    </source>
</evidence>
<proteinExistence type="predicted"/>
<name>A0AAV5T846_9BILA</name>
<dbReference type="EMBL" id="BTSX01000003">
    <property type="protein sequence ID" value="GMS91087.1"/>
    <property type="molecule type" value="Genomic_DNA"/>
</dbReference>
<dbReference type="AlphaFoldDB" id="A0AAV5T846"/>